<reference evidence="2" key="3">
    <citation type="submission" date="2021-01" db="EMBL/GenBank/DDBJ databases">
        <authorList>
            <consortium name="Genoscope - CEA"/>
            <person name="William W."/>
        </authorList>
    </citation>
    <scope>NUCLEOTIDE SEQUENCE</scope>
</reference>
<name>A0A078GQP7_BRANA</name>
<organism evidence="3 4">
    <name type="scientific">Brassica napus</name>
    <name type="common">Rape</name>
    <dbReference type="NCBI Taxonomy" id="3708"/>
    <lineage>
        <taxon>Eukaryota</taxon>
        <taxon>Viridiplantae</taxon>
        <taxon>Streptophyta</taxon>
        <taxon>Embryophyta</taxon>
        <taxon>Tracheophyta</taxon>
        <taxon>Spermatophyta</taxon>
        <taxon>Magnoliopsida</taxon>
        <taxon>eudicotyledons</taxon>
        <taxon>Gunneridae</taxon>
        <taxon>Pentapetalae</taxon>
        <taxon>rosids</taxon>
        <taxon>malvids</taxon>
        <taxon>Brassicales</taxon>
        <taxon>Brassicaceae</taxon>
        <taxon>Brassiceae</taxon>
        <taxon>Brassica</taxon>
    </lineage>
</organism>
<dbReference type="PaxDb" id="3708-A0A078GQP7"/>
<evidence type="ECO:0000313" key="4">
    <source>
        <dbReference type="Proteomes" id="UP000028999"/>
    </source>
</evidence>
<proteinExistence type="predicted"/>
<dbReference type="Proteomes" id="UP000028999">
    <property type="component" value="Unassembled WGS sequence"/>
</dbReference>
<protein>
    <submittedName>
        <fullName evidence="2">(rape) hypothetical protein</fullName>
    </submittedName>
    <submittedName>
        <fullName evidence="3">BnaC06g26430D protein</fullName>
    </submittedName>
</protein>
<reference evidence="3 4" key="1">
    <citation type="journal article" date="2014" name="Science">
        <title>Plant genetics. Early allopolyploid evolution in the post-Neolithic Brassica napus oilseed genome.</title>
        <authorList>
            <person name="Chalhoub B."/>
            <person name="Denoeud F."/>
            <person name="Liu S."/>
            <person name="Parkin I.A."/>
            <person name="Tang H."/>
            <person name="Wang X."/>
            <person name="Chiquet J."/>
            <person name="Belcram H."/>
            <person name="Tong C."/>
            <person name="Samans B."/>
            <person name="Correa M."/>
            <person name="Da Silva C."/>
            <person name="Just J."/>
            <person name="Falentin C."/>
            <person name="Koh C.S."/>
            <person name="Le Clainche I."/>
            <person name="Bernard M."/>
            <person name="Bento P."/>
            <person name="Noel B."/>
            <person name="Labadie K."/>
            <person name="Alberti A."/>
            <person name="Charles M."/>
            <person name="Arnaud D."/>
            <person name="Guo H."/>
            <person name="Daviaud C."/>
            <person name="Alamery S."/>
            <person name="Jabbari K."/>
            <person name="Zhao M."/>
            <person name="Edger P.P."/>
            <person name="Chelaifa H."/>
            <person name="Tack D."/>
            <person name="Lassalle G."/>
            <person name="Mestiri I."/>
            <person name="Schnel N."/>
            <person name="Le Paslier M.C."/>
            <person name="Fan G."/>
            <person name="Renault V."/>
            <person name="Bayer P.E."/>
            <person name="Golicz A.A."/>
            <person name="Manoli S."/>
            <person name="Lee T.H."/>
            <person name="Thi V.H."/>
            <person name="Chalabi S."/>
            <person name="Hu Q."/>
            <person name="Fan C."/>
            <person name="Tollenaere R."/>
            <person name="Lu Y."/>
            <person name="Battail C."/>
            <person name="Shen J."/>
            <person name="Sidebottom C.H."/>
            <person name="Wang X."/>
            <person name="Canaguier A."/>
            <person name="Chauveau A."/>
            <person name="Berard A."/>
            <person name="Deniot G."/>
            <person name="Guan M."/>
            <person name="Liu Z."/>
            <person name="Sun F."/>
            <person name="Lim Y.P."/>
            <person name="Lyons E."/>
            <person name="Town C.D."/>
            <person name="Bancroft I."/>
            <person name="Wang X."/>
            <person name="Meng J."/>
            <person name="Ma J."/>
            <person name="Pires J.C."/>
            <person name="King G.J."/>
            <person name="Brunel D."/>
            <person name="Delourme R."/>
            <person name="Renard M."/>
            <person name="Aury J.M."/>
            <person name="Adams K.L."/>
            <person name="Batley J."/>
            <person name="Snowdon R.J."/>
            <person name="Tost J."/>
            <person name="Edwards D."/>
            <person name="Zhou Y."/>
            <person name="Hua W."/>
            <person name="Sharpe A.G."/>
            <person name="Paterson A.H."/>
            <person name="Guan C."/>
            <person name="Wincker P."/>
        </authorList>
    </citation>
    <scope>NUCLEOTIDE SEQUENCE [LARGE SCALE GENOMIC DNA]</scope>
    <source>
        <strain evidence="4">cv. Darmor-bzh</strain>
    </source>
</reference>
<dbReference type="Gramene" id="CDY28855">
    <property type="protein sequence ID" value="CDY28855"/>
    <property type="gene ID" value="GSBRNA2T00041528001"/>
</dbReference>
<dbReference type="Pfam" id="PF25210">
    <property type="entry name" value="Kelch_FKB95"/>
    <property type="match status" value="1"/>
</dbReference>
<dbReference type="EMBL" id="HG994370">
    <property type="protein sequence ID" value="CAF2062344.1"/>
    <property type="molecule type" value="Genomic_DNA"/>
</dbReference>
<feature type="domain" description="FKB95-like N-terminal Kelch" evidence="1">
    <location>
        <begin position="1"/>
        <end position="84"/>
    </location>
</feature>
<reference evidence="3" key="2">
    <citation type="submission" date="2014-06" db="EMBL/GenBank/DDBJ databases">
        <authorList>
            <person name="Genoscope - CEA"/>
        </authorList>
    </citation>
    <scope>NUCLEOTIDE SEQUENCE</scope>
</reference>
<evidence type="ECO:0000259" key="1">
    <source>
        <dbReference type="Pfam" id="PF25210"/>
    </source>
</evidence>
<dbReference type="EMBL" id="LK032227">
    <property type="protein sequence ID" value="CDY28855.1"/>
    <property type="molecule type" value="Genomic_DNA"/>
</dbReference>
<accession>A0A078GQP7</accession>
<dbReference type="InterPro" id="IPR057499">
    <property type="entry name" value="Kelch_FKB95"/>
</dbReference>
<evidence type="ECO:0000313" key="3">
    <source>
        <dbReference type="EMBL" id="CDY28855.1"/>
    </source>
</evidence>
<dbReference type="AlphaFoldDB" id="A0A078GQP7"/>
<keyword evidence="4" id="KW-1185">Reference proteome</keyword>
<sequence>MWEGPMTVPGMKIRNGCLVVMAGKMYMRDLQKSFVYNPKESTWETDEVLNSMEWENACVVDDVLYFYDYFGKELREYDPEHKCFGEW</sequence>
<gene>
    <name evidence="3" type="primary">BnaC06g26430D</name>
    <name evidence="2" type="ORF">DARMORV10_C06P38320.1</name>
    <name evidence="3" type="ORF">GSBRNA2T00041528001</name>
</gene>
<dbReference type="SUPFAM" id="SSF117281">
    <property type="entry name" value="Kelch motif"/>
    <property type="match status" value="1"/>
</dbReference>
<dbReference type="Proteomes" id="UP001295469">
    <property type="component" value="Chromosome C06"/>
</dbReference>
<dbReference type="InterPro" id="IPR015915">
    <property type="entry name" value="Kelch-typ_b-propeller"/>
</dbReference>
<evidence type="ECO:0000313" key="2">
    <source>
        <dbReference type="EMBL" id="CAF2062344.1"/>
    </source>
</evidence>